<evidence type="ECO:0000256" key="1">
    <source>
        <dbReference type="ARBA" id="ARBA00006547"/>
    </source>
</evidence>
<dbReference type="GO" id="GO:0016407">
    <property type="term" value="F:acetyltransferase activity"/>
    <property type="evidence" value="ECO:0007669"/>
    <property type="project" value="InterPro"/>
</dbReference>
<dbReference type="InterPro" id="IPR001447">
    <property type="entry name" value="Arylamine_N-AcTrfase"/>
</dbReference>
<sequence length="285" mass="31258">MSTAALSGASWQTEDFDVPAYLEAIGLAGTPVPSSVAPDLDLLTELHDAHVRTLPFGNVDVLLGRHPGVEPRNVQQQLVVKGRGGYCFEHSQLFAAALEHHGYTFRRALGRVRGLDSPRTHMSVVVTLDGVDWLCDPGFGFSITRPIELRDGATQGEGDRQFRIERWGDHGDSVWALTRNGALEHVHDDLPVHPVDVTMGHHMTSKWPESKFRSNLMVMRHLDHGHVTLTQSTRTERHPGQPTASQEISVAEVVDGVRELGIRLGDDDAAALARKVSELRAAASD</sequence>
<comment type="caution">
    <text evidence="3">The sequence shown here is derived from an EMBL/GenBank/DDBJ whole genome shotgun (WGS) entry which is preliminary data.</text>
</comment>
<dbReference type="InterPro" id="IPR038765">
    <property type="entry name" value="Papain-like_cys_pep_sf"/>
</dbReference>
<dbReference type="OrthoDB" id="7181050at2"/>
<proteinExistence type="inferred from homology"/>
<keyword evidence="4" id="KW-1185">Reference proteome</keyword>
<evidence type="ECO:0000256" key="2">
    <source>
        <dbReference type="RuleBase" id="RU003452"/>
    </source>
</evidence>
<name>A0A3N3ZS94_9MICC</name>
<dbReference type="Gene3D" id="3.30.2140.10">
    <property type="entry name" value="Arylamine N-acetyltransferase"/>
    <property type="match status" value="1"/>
</dbReference>
<evidence type="ECO:0000313" key="3">
    <source>
        <dbReference type="EMBL" id="ROZ64304.1"/>
    </source>
</evidence>
<keyword evidence="3" id="KW-0808">Transferase</keyword>
<accession>A0A3N3ZS94</accession>
<evidence type="ECO:0000313" key="4">
    <source>
        <dbReference type="Proteomes" id="UP000270616"/>
    </source>
</evidence>
<protein>
    <submittedName>
        <fullName evidence="3">Arylamine N-acetyltransferase</fullName>
    </submittedName>
</protein>
<comment type="similarity">
    <text evidence="1 2">Belongs to the arylamine N-acetyltransferase family.</text>
</comment>
<dbReference type="Pfam" id="PF00797">
    <property type="entry name" value="Acetyltransf_2"/>
    <property type="match status" value="1"/>
</dbReference>
<dbReference type="PANTHER" id="PTHR11786">
    <property type="entry name" value="N-HYDROXYARYLAMINE O-ACETYLTRANSFERASE"/>
    <property type="match status" value="1"/>
</dbReference>
<dbReference type="RefSeq" id="WP_123824403.1">
    <property type="nucleotide sequence ID" value="NZ_RKMF01000003.1"/>
</dbReference>
<dbReference type="PANTHER" id="PTHR11786:SF0">
    <property type="entry name" value="ARYLAMINE N-ACETYLTRANSFERASE 4-RELATED"/>
    <property type="match status" value="1"/>
</dbReference>
<gene>
    <name evidence="3" type="ORF">EDL96_03325</name>
</gene>
<dbReference type="PRINTS" id="PR01543">
    <property type="entry name" value="ANATRNSFRASE"/>
</dbReference>
<dbReference type="AlphaFoldDB" id="A0A3N3ZS94"/>
<dbReference type="EMBL" id="RKMF01000003">
    <property type="protein sequence ID" value="ROZ64304.1"/>
    <property type="molecule type" value="Genomic_DNA"/>
</dbReference>
<organism evidence="3 4">
    <name type="scientific">Kocuria soli</name>
    <dbReference type="NCBI Taxonomy" id="2485125"/>
    <lineage>
        <taxon>Bacteria</taxon>
        <taxon>Bacillati</taxon>
        <taxon>Actinomycetota</taxon>
        <taxon>Actinomycetes</taxon>
        <taxon>Micrococcales</taxon>
        <taxon>Micrococcaceae</taxon>
        <taxon>Kocuria</taxon>
    </lineage>
</organism>
<reference evidence="3 4" key="1">
    <citation type="submission" date="2018-10" db="EMBL/GenBank/DDBJ databases">
        <title>Kocuria sp. M5W7-7, whole genome shotgun sequence.</title>
        <authorList>
            <person name="Tuo L."/>
        </authorList>
    </citation>
    <scope>NUCLEOTIDE SEQUENCE [LARGE SCALE GENOMIC DNA]</scope>
    <source>
        <strain evidence="3 4">M5W7-7</strain>
    </source>
</reference>
<dbReference type="Gene3D" id="2.40.128.150">
    <property type="entry name" value="Cysteine proteinases"/>
    <property type="match status" value="1"/>
</dbReference>
<dbReference type="Proteomes" id="UP000270616">
    <property type="component" value="Unassembled WGS sequence"/>
</dbReference>
<dbReference type="SUPFAM" id="SSF54001">
    <property type="entry name" value="Cysteine proteinases"/>
    <property type="match status" value="1"/>
</dbReference>